<evidence type="ECO:0000256" key="2">
    <source>
        <dbReference type="ARBA" id="ARBA00009146"/>
    </source>
</evidence>
<keyword evidence="13" id="KW-0234">DNA repair</keyword>
<keyword evidence="10" id="KW-0408">Iron</keyword>
<dbReference type="GO" id="GO:0016818">
    <property type="term" value="F:hydrolase activity, acting on acid anhydrides, in phosphorus-containing anhydrides"/>
    <property type="evidence" value="ECO:0007669"/>
    <property type="project" value="InterPro"/>
</dbReference>
<sequence length="931" mass="101152">MPKYSVGGVEVEFPHPAYDCQLAYMRKVVDALEGKANALLESPTGTGKTLCLLCATLGWLEAKKGQDNANEAEAEGEVERANLFLMGLKESRTIVYASRTHSQLAKVVKELRSTSYRPKTCVLGSRQQMCIHPTVSKIQGNAQNQACRALVAKQACKAHNSVQEWLLANKQAATQLLDIEDLVRLGRNGGGCPFYISRELQADAELVILPYNYLVDPKIRKSMTNLDWSKCVLIFDEAHNLERVCTDAASFDLTSVRLSQCMAEVQGAIEHKLQQQSGPGAAMGEGDTEVESFRVTKTVLSNLERAIAAHDFPPNGDGVTFPGHYIFELLAKADITVETFEVFLDQLLAVTQALEERDEEAGKSRSTYNVPSLADAVKIVQRSLGKLSEQDPPMFEGYRVHISDGKKENSKFSRAPGGSSTFKRMPTLSYWCFLPGIAMRELANLGVGTIIVTSGTLAPLASFSHELQLPFRESIENPHVIDPSQVWLGIVKCGPSNVRLNSSYRTRDLAEYKSDLGNAIANFARVVPDGLLVFFPSFVVMNKCVEHWQLPSGGSSGSGTIWDHITRHKQPIIEPRESKLFAQAAEDFRAKLDDPAFRGAIFFGVCRGKASEGLDFSDRAGRAVIVTGIPFAMKTDPQVRIKKEVLDDECRKRRGEGRGLSTLSGDQWYRQQASRAVNQALGRVIRHRHDYGAIILLDERFGSPSAQNDLSKWLRPHARTFENFGGAAGALTKFFRGQVQVAGAGERKAQAREGNAAAAGGFSLMDAPALQEEGGGGGAKVGRGGGGAGGRGAVDVSGLSELASKFTAGGQVVRDGVGRQLSDVLAATKRRKVAVDAKKAAALQRAKATAPPKNAPAVRVMQLAKALYSKEDYKTFIVGLKGYKDKKVGVDEFARGLAAAGPADKAADLLRALEHFVRAADLQEYRRLLAL</sequence>
<keyword evidence="20" id="KW-1185">Reference proteome</keyword>
<evidence type="ECO:0000256" key="11">
    <source>
        <dbReference type="ARBA" id="ARBA00023014"/>
    </source>
</evidence>
<evidence type="ECO:0000256" key="9">
    <source>
        <dbReference type="ARBA" id="ARBA00022840"/>
    </source>
</evidence>
<name>A0AAX4PE06_9CHLO</name>
<dbReference type="SMART" id="SM00488">
    <property type="entry name" value="DEXDc2"/>
    <property type="match status" value="1"/>
</dbReference>
<dbReference type="GO" id="GO:0046872">
    <property type="term" value="F:metal ion binding"/>
    <property type="evidence" value="ECO:0007669"/>
    <property type="project" value="UniProtKB-KW"/>
</dbReference>
<dbReference type="GO" id="GO:0006281">
    <property type="term" value="P:DNA repair"/>
    <property type="evidence" value="ECO:0007669"/>
    <property type="project" value="UniProtKB-KW"/>
</dbReference>
<keyword evidence="5" id="KW-0547">Nucleotide-binding</keyword>
<dbReference type="GO" id="GO:1904430">
    <property type="term" value="P:negative regulation of t-circle formation"/>
    <property type="evidence" value="ECO:0007669"/>
    <property type="project" value="TreeGrafter"/>
</dbReference>
<dbReference type="CDD" id="cd17970">
    <property type="entry name" value="DEAHc_FancJ"/>
    <property type="match status" value="1"/>
</dbReference>
<dbReference type="InterPro" id="IPR006554">
    <property type="entry name" value="Helicase-like_DEXD_c2"/>
</dbReference>
<feature type="domain" description="Helicase ATP-binding" evidence="18">
    <location>
        <begin position="7"/>
        <end position="310"/>
    </location>
</feature>
<dbReference type="InterPro" id="IPR057498">
    <property type="entry name" value="Rtel1_ARCH"/>
</dbReference>
<dbReference type="GO" id="GO:0005524">
    <property type="term" value="F:ATP binding"/>
    <property type="evidence" value="ECO:0007669"/>
    <property type="project" value="UniProtKB-KW"/>
</dbReference>
<evidence type="ECO:0000256" key="16">
    <source>
        <dbReference type="ARBA" id="ARBA00049360"/>
    </source>
</evidence>
<dbReference type="GO" id="GO:0003678">
    <property type="term" value="F:DNA helicase activity"/>
    <property type="evidence" value="ECO:0007669"/>
    <property type="project" value="InterPro"/>
</dbReference>
<dbReference type="CDD" id="cd18788">
    <property type="entry name" value="SF2_C_XPD"/>
    <property type="match status" value="1"/>
</dbReference>
<dbReference type="Proteomes" id="UP001472866">
    <property type="component" value="Chromosome 10"/>
</dbReference>
<dbReference type="GO" id="GO:0070182">
    <property type="term" value="F:DNA polymerase binding"/>
    <property type="evidence" value="ECO:0007669"/>
    <property type="project" value="TreeGrafter"/>
</dbReference>
<dbReference type="SMART" id="SM00491">
    <property type="entry name" value="HELICc2"/>
    <property type="match status" value="1"/>
</dbReference>
<protein>
    <recommendedName>
        <fullName evidence="17">Regulator of telomere elongation helicase 1 homolog</fullName>
    </recommendedName>
</protein>
<keyword evidence="14" id="KW-0413">Isomerase</keyword>
<dbReference type="FunFam" id="3.40.50.300:FF:000431">
    <property type="entry name" value="Regulator of telomere elongation helicase 1"/>
    <property type="match status" value="1"/>
</dbReference>
<accession>A0AAX4PE06</accession>
<dbReference type="EMBL" id="CP151510">
    <property type="protein sequence ID" value="WZN64585.1"/>
    <property type="molecule type" value="Genomic_DNA"/>
</dbReference>
<dbReference type="GO" id="GO:0010569">
    <property type="term" value="P:regulation of double-strand break repair via homologous recombination"/>
    <property type="evidence" value="ECO:0007669"/>
    <property type="project" value="TreeGrafter"/>
</dbReference>
<evidence type="ECO:0000256" key="8">
    <source>
        <dbReference type="ARBA" id="ARBA00022806"/>
    </source>
</evidence>
<keyword evidence="9" id="KW-0067">ATP-binding</keyword>
<evidence type="ECO:0000313" key="19">
    <source>
        <dbReference type="EMBL" id="WZN64585.1"/>
    </source>
</evidence>
<keyword evidence="12" id="KW-0238">DNA-binding</keyword>
<evidence type="ECO:0000256" key="6">
    <source>
        <dbReference type="ARBA" id="ARBA00022763"/>
    </source>
</evidence>
<comment type="catalytic activity">
    <reaction evidence="16">
        <text>ATP + H2O = ADP + phosphate + H(+)</text>
        <dbReference type="Rhea" id="RHEA:13065"/>
        <dbReference type="ChEBI" id="CHEBI:15377"/>
        <dbReference type="ChEBI" id="CHEBI:15378"/>
        <dbReference type="ChEBI" id="CHEBI:30616"/>
        <dbReference type="ChEBI" id="CHEBI:43474"/>
        <dbReference type="ChEBI" id="CHEBI:456216"/>
    </reaction>
</comment>
<evidence type="ECO:0000256" key="12">
    <source>
        <dbReference type="ARBA" id="ARBA00023125"/>
    </source>
</evidence>
<evidence type="ECO:0000256" key="10">
    <source>
        <dbReference type="ARBA" id="ARBA00023004"/>
    </source>
</evidence>
<dbReference type="Pfam" id="PF06733">
    <property type="entry name" value="DEAD_2"/>
    <property type="match status" value="1"/>
</dbReference>
<keyword evidence="7" id="KW-0378">Hydrolase</keyword>
<evidence type="ECO:0000259" key="18">
    <source>
        <dbReference type="PROSITE" id="PS51193"/>
    </source>
</evidence>
<dbReference type="Pfam" id="PF23109">
    <property type="entry name" value="ARCH_RTEL1"/>
    <property type="match status" value="1"/>
</dbReference>
<dbReference type="SUPFAM" id="SSF52540">
    <property type="entry name" value="P-loop containing nucleoside triphosphate hydrolases"/>
    <property type="match status" value="1"/>
</dbReference>
<dbReference type="InterPro" id="IPR010614">
    <property type="entry name" value="RAD3-like_helicase_DEAD"/>
</dbReference>
<evidence type="ECO:0000256" key="13">
    <source>
        <dbReference type="ARBA" id="ARBA00023204"/>
    </source>
</evidence>
<evidence type="ECO:0000256" key="5">
    <source>
        <dbReference type="ARBA" id="ARBA00022741"/>
    </source>
</evidence>
<dbReference type="NCBIfam" id="TIGR00604">
    <property type="entry name" value="rad3"/>
    <property type="match status" value="1"/>
</dbReference>
<evidence type="ECO:0000256" key="17">
    <source>
        <dbReference type="ARBA" id="ARBA00073810"/>
    </source>
</evidence>
<keyword evidence="8 19" id="KW-0347">Helicase</keyword>
<dbReference type="PANTHER" id="PTHR11472:SF34">
    <property type="entry name" value="REGULATOR OF TELOMERE ELONGATION HELICASE 1"/>
    <property type="match status" value="1"/>
</dbReference>
<evidence type="ECO:0000256" key="4">
    <source>
        <dbReference type="ARBA" id="ARBA00022723"/>
    </source>
</evidence>
<dbReference type="InterPro" id="IPR006555">
    <property type="entry name" value="ATP-dep_Helicase_C"/>
</dbReference>
<dbReference type="GO" id="GO:0051539">
    <property type="term" value="F:4 iron, 4 sulfur cluster binding"/>
    <property type="evidence" value="ECO:0007669"/>
    <property type="project" value="UniProtKB-KW"/>
</dbReference>
<dbReference type="GO" id="GO:0003677">
    <property type="term" value="F:DNA binding"/>
    <property type="evidence" value="ECO:0007669"/>
    <property type="project" value="UniProtKB-KW"/>
</dbReference>
<evidence type="ECO:0000256" key="14">
    <source>
        <dbReference type="ARBA" id="ARBA00023235"/>
    </source>
</evidence>
<dbReference type="GO" id="GO:0045910">
    <property type="term" value="P:negative regulation of DNA recombination"/>
    <property type="evidence" value="ECO:0007669"/>
    <property type="project" value="TreeGrafter"/>
</dbReference>
<proteinExistence type="inferred from homology"/>
<dbReference type="GO" id="GO:0005634">
    <property type="term" value="C:nucleus"/>
    <property type="evidence" value="ECO:0007669"/>
    <property type="project" value="UniProtKB-SubCell"/>
</dbReference>
<dbReference type="GO" id="GO:0090657">
    <property type="term" value="P:telomeric loop disassembly"/>
    <property type="evidence" value="ECO:0007669"/>
    <property type="project" value="TreeGrafter"/>
</dbReference>
<organism evidence="19 20">
    <name type="scientific">Chloropicon roscoffensis</name>
    <dbReference type="NCBI Taxonomy" id="1461544"/>
    <lineage>
        <taxon>Eukaryota</taxon>
        <taxon>Viridiplantae</taxon>
        <taxon>Chlorophyta</taxon>
        <taxon>Chloropicophyceae</taxon>
        <taxon>Chloropicales</taxon>
        <taxon>Chloropicaceae</taxon>
        <taxon>Chloropicon</taxon>
    </lineage>
</organism>
<keyword evidence="6" id="KW-0227">DNA damage</keyword>
<dbReference type="Pfam" id="PF13307">
    <property type="entry name" value="Helicase_C_2"/>
    <property type="match status" value="1"/>
</dbReference>
<evidence type="ECO:0000313" key="20">
    <source>
        <dbReference type="Proteomes" id="UP001472866"/>
    </source>
</evidence>
<keyword evidence="15" id="KW-0539">Nucleus</keyword>
<evidence type="ECO:0000256" key="7">
    <source>
        <dbReference type="ARBA" id="ARBA00022801"/>
    </source>
</evidence>
<dbReference type="InterPro" id="IPR013020">
    <property type="entry name" value="Rad3/Chl1-like"/>
</dbReference>
<comment type="subcellular location">
    <subcellularLocation>
        <location evidence="1">Nucleus</location>
    </subcellularLocation>
</comment>
<keyword evidence="4" id="KW-0479">Metal-binding</keyword>
<dbReference type="PANTHER" id="PTHR11472">
    <property type="entry name" value="DNA REPAIR DEAD HELICASE RAD3/XP-D SUBFAMILY MEMBER"/>
    <property type="match status" value="1"/>
</dbReference>
<dbReference type="Gene3D" id="3.40.50.300">
    <property type="entry name" value="P-loop containing nucleotide triphosphate hydrolases"/>
    <property type="match status" value="2"/>
</dbReference>
<keyword evidence="3" id="KW-0004">4Fe-4S</keyword>
<dbReference type="AlphaFoldDB" id="A0AAX4PE06"/>
<dbReference type="InterPro" id="IPR027417">
    <property type="entry name" value="P-loop_NTPase"/>
</dbReference>
<dbReference type="InterPro" id="IPR014013">
    <property type="entry name" value="Helic_SF1/SF2_ATP-bd_DinG/Rad3"/>
</dbReference>
<gene>
    <name evidence="19" type="ORF">HKI87_10g61420</name>
</gene>
<evidence type="ECO:0000256" key="15">
    <source>
        <dbReference type="ARBA" id="ARBA00023242"/>
    </source>
</evidence>
<evidence type="ECO:0000256" key="3">
    <source>
        <dbReference type="ARBA" id="ARBA00022485"/>
    </source>
</evidence>
<keyword evidence="11" id="KW-0411">Iron-sulfur</keyword>
<dbReference type="PROSITE" id="PS51193">
    <property type="entry name" value="HELICASE_ATP_BIND_2"/>
    <property type="match status" value="1"/>
</dbReference>
<dbReference type="InterPro" id="IPR045028">
    <property type="entry name" value="DinG/Rad3-like"/>
</dbReference>
<evidence type="ECO:0000256" key="1">
    <source>
        <dbReference type="ARBA" id="ARBA00004123"/>
    </source>
</evidence>
<reference evidence="19 20" key="1">
    <citation type="submission" date="2024-03" db="EMBL/GenBank/DDBJ databases">
        <title>Complete genome sequence of the green alga Chloropicon roscoffensis RCC1871.</title>
        <authorList>
            <person name="Lemieux C."/>
            <person name="Pombert J.-F."/>
            <person name="Otis C."/>
            <person name="Turmel M."/>
        </authorList>
    </citation>
    <scope>NUCLEOTIDE SEQUENCE [LARGE SCALE GENOMIC DNA]</scope>
    <source>
        <strain evidence="19 20">RCC1871</strain>
    </source>
</reference>
<comment type="similarity">
    <text evidence="2">Belongs to the helicase family. RAD3/XPD subfamily.</text>
</comment>